<reference evidence="3" key="1">
    <citation type="submission" date="2016-10" db="EMBL/GenBank/DDBJ databases">
        <authorList>
            <person name="Varghese N."/>
            <person name="Submissions S."/>
        </authorList>
    </citation>
    <scope>NUCLEOTIDE SEQUENCE [LARGE SCALE GENOMIC DNA]</scope>
    <source>
        <strain evidence="3">DSM 23445</strain>
    </source>
</reference>
<dbReference type="Proteomes" id="UP000199673">
    <property type="component" value="Unassembled WGS sequence"/>
</dbReference>
<organism evidence="2 3">
    <name type="scientific">Algoriphagus locisalis</name>
    <dbReference type="NCBI Taxonomy" id="305507"/>
    <lineage>
        <taxon>Bacteria</taxon>
        <taxon>Pseudomonadati</taxon>
        <taxon>Bacteroidota</taxon>
        <taxon>Cytophagia</taxon>
        <taxon>Cytophagales</taxon>
        <taxon>Cyclobacteriaceae</taxon>
        <taxon>Algoriphagus</taxon>
    </lineage>
</organism>
<accession>A0A1I7DTK4</accession>
<dbReference type="AlphaFoldDB" id="A0A1I7DTK4"/>
<name>A0A1I7DTK4_9BACT</name>
<gene>
    <name evidence="2" type="ORF">SAMN04489724_4342</name>
</gene>
<feature type="signal peptide" evidence="1">
    <location>
        <begin position="1"/>
        <end position="22"/>
    </location>
</feature>
<evidence type="ECO:0000256" key="1">
    <source>
        <dbReference type="SAM" id="SignalP"/>
    </source>
</evidence>
<dbReference type="OrthoDB" id="825290at2"/>
<evidence type="ECO:0000313" key="3">
    <source>
        <dbReference type="Proteomes" id="UP000199673"/>
    </source>
</evidence>
<dbReference type="RefSeq" id="WP_091697242.1">
    <property type="nucleotide sequence ID" value="NZ_FPBF01000008.1"/>
</dbReference>
<evidence type="ECO:0000313" key="2">
    <source>
        <dbReference type="EMBL" id="SFU15020.1"/>
    </source>
</evidence>
<sequence length="138" mass="15695">MAKYLVRFLLSLSILISSGYSAIYASVDTDNAIDGYEGSFETVVGINNTQQHPLSFSASKEHGTSIFTVNNSKVEEEEKEDEFVTNHDFLDSAHFSAIFFTRIFGFLFQDFSHDLHFSKFIPNTGELRKHVVIQVFRI</sequence>
<keyword evidence="3" id="KW-1185">Reference proteome</keyword>
<proteinExistence type="predicted"/>
<dbReference type="EMBL" id="FPBF01000008">
    <property type="protein sequence ID" value="SFU15020.1"/>
    <property type="molecule type" value="Genomic_DNA"/>
</dbReference>
<keyword evidence="1" id="KW-0732">Signal</keyword>
<protein>
    <submittedName>
        <fullName evidence="2">Uncharacterized protein</fullName>
    </submittedName>
</protein>
<feature type="chain" id="PRO_5011625186" evidence="1">
    <location>
        <begin position="23"/>
        <end position="138"/>
    </location>
</feature>